<dbReference type="SUPFAM" id="SSF47933">
    <property type="entry name" value="ERP29 C domain-like"/>
    <property type="match status" value="1"/>
</dbReference>
<dbReference type="SUPFAM" id="SSF52833">
    <property type="entry name" value="Thioredoxin-like"/>
    <property type="match status" value="1"/>
</dbReference>
<dbReference type="Pfam" id="PF07912">
    <property type="entry name" value="ERp29_N"/>
    <property type="match status" value="1"/>
</dbReference>
<protein>
    <recommendedName>
        <fullName evidence="1">Endoplasmic reticulum resident protein 29</fullName>
    </recommendedName>
</protein>
<organism evidence="6 7">
    <name type="scientific">Caerostris darwini</name>
    <dbReference type="NCBI Taxonomy" id="1538125"/>
    <lineage>
        <taxon>Eukaryota</taxon>
        <taxon>Metazoa</taxon>
        <taxon>Ecdysozoa</taxon>
        <taxon>Arthropoda</taxon>
        <taxon>Chelicerata</taxon>
        <taxon>Arachnida</taxon>
        <taxon>Araneae</taxon>
        <taxon>Araneomorphae</taxon>
        <taxon>Entelegynae</taxon>
        <taxon>Araneoidea</taxon>
        <taxon>Araneidae</taxon>
        <taxon>Caerostris</taxon>
    </lineage>
</organism>
<sequence>MNHQYYFDLCLVFLILFCKINFGAGLKGAVSLDSWTFDKMISKFKAALVKFDITYPYGEKEDEYGKVAESARFSPELLIAEIGIQDYGEKENSDIAERFSVSKDDFPVIKLFIEGKSEPIPYTGNIKADDINSFIQKHSPVRLILNKCLPEFDELAERFMAVDGQEQKQVILSEAKEVAAKLNPDEEKKSADVYIKMMQKVIERGVGFIASERERVKNIKDGKITSAKKEEMQGRLNILHSFTVKDEL</sequence>
<dbReference type="Pfam" id="PF07749">
    <property type="entry name" value="ERp29"/>
    <property type="match status" value="1"/>
</dbReference>
<keyword evidence="3" id="KW-0732">Signal</keyword>
<dbReference type="Proteomes" id="UP001054837">
    <property type="component" value="Unassembled WGS sequence"/>
</dbReference>
<feature type="chain" id="PRO_5043539943" description="Endoplasmic reticulum resident protein 29" evidence="3">
    <location>
        <begin position="26"/>
        <end position="248"/>
    </location>
</feature>
<dbReference type="FunFam" id="3.40.30.10:FF:000133">
    <property type="entry name" value="Endoplasmic reticulum resident protein 29"/>
    <property type="match status" value="1"/>
</dbReference>
<name>A0AAV4TBU1_9ARAC</name>
<dbReference type="InterPro" id="IPR036356">
    <property type="entry name" value="ERp29_C_sf"/>
</dbReference>
<dbReference type="AlphaFoldDB" id="A0AAV4TBU1"/>
<comment type="caution">
    <text evidence="6">The sequence shown here is derived from an EMBL/GenBank/DDBJ whole genome shotgun (WGS) entry which is preliminary data.</text>
</comment>
<dbReference type="GO" id="GO:0009306">
    <property type="term" value="P:protein secretion"/>
    <property type="evidence" value="ECO:0007669"/>
    <property type="project" value="InterPro"/>
</dbReference>
<feature type="domain" description="ERp29 N-terminal" evidence="5">
    <location>
        <begin position="27"/>
        <end position="143"/>
    </location>
</feature>
<keyword evidence="7" id="KW-1185">Reference proteome</keyword>
<evidence type="ECO:0000256" key="1">
    <source>
        <dbReference type="ARBA" id="ARBA00014173"/>
    </source>
</evidence>
<dbReference type="PANTHER" id="PTHR12211">
    <property type="entry name" value="ENDOPLASMIC RETICULUM PROTEIN ERP29"/>
    <property type="match status" value="1"/>
</dbReference>
<dbReference type="Gene3D" id="3.40.30.10">
    <property type="entry name" value="Glutaredoxin"/>
    <property type="match status" value="1"/>
</dbReference>
<evidence type="ECO:0000259" key="5">
    <source>
        <dbReference type="Pfam" id="PF07912"/>
    </source>
</evidence>
<dbReference type="EMBL" id="BPLQ01009397">
    <property type="protein sequence ID" value="GIY43755.1"/>
    <property type="molecule type" value="Genomic_DNA"/>
</dbReference>
<evidence type="ECO:0000256" key="2">
    <source>
        <dbReference type="ARBA" id="ARBA00022824"/>
    </source>
</evidence>
<dbReference type="InterPro" id="IPR011679">
    <property type="entry name" value="ERp29_C"/>
</dbReference>
<dbReference type="GO" id="GO:0005788">
    <property type="term" value="C:endoplasmic reticulum lumen"/>
    <property type="evidence" value="ECO:0007669"/>
    <property type="project" value="InterPro"/>
</dbReference>
<keyword evidence="2" id="KW-0256">Endoplasmic reticulum</keyword>
<dbReference type="Gene3D" id="1.20.1150.12">
    <property type="entry name" value="Endoplasmic reticulum resident protein 29, C-terminal domain"/>
    <property type="match status" value="1"/>
</dbReference>
<dbReference type="CDD" id="cd00238">
    <property type="entry name" value="ERp29c"/>
    <property type="match status" value="1"/>
</dbReference>
<dbReference type="InterPro" id="IPR036249">
    <property type="entry name" value="Thioredoxin-like_sf"/>
</dbReference>
<reference evidence="6 7" key="1">
    <citation type="submission" date="2021-06" db="EMBL/GenBank/DDBJ databases">
        <title>Caerostris darwini draft genome.</title>
        <authorList>
            <person name="Kono N."/>
            <person name="Arakawa K."/>
        </authorList>
    </citation>
    <scope>NUCLEOTIDE SEQUENCE [LARGE SCALE GENOMIC DNA]</scope>
</reference>
<accession>A0AAV4TBU1</accession>
<dbReference type="InterPro" id="IPR016855">
    <property type="entry name" value="ERp29"/>
</dbReference>
<gene>
    <name evidence="6" type="primary">ERP29</name>
    <name evidence="6" type="ORF">CDAR_522961</name>
</gene>
<dbReference type="InterPro" id="IPR012883">
    <property type="entry name" value="ERp29_N"/>
</dbReference>
<proteinExistence type="predicted"/>
<evidence type="ECO:0000313" key="6">
    <source>
        <dbReference type="EMBL" id="GIY43755.1"/>
    </source>
</evidence>
<evidence type="ECO:0000313" key="7">
    <source>
        <dbReference type="Proteomes" id="UP001054837"/>
    </source>
</evidence>
<evidence type="ECO:0000259" key="4">
    <source>
        <dbReference type="Pfam" id="PF07749"/>
    </source>
</evidence>
<dbReference type="PANTHER" id="PTHR12211:SF0">
    <property type="entry name" value="ENDOPLASMIC RETICULUM RESIDENT PROTEIN 29"/>
    <property type="match status" value="1"/>
</dbReference>
<feature type="domain" description="Endoplasmic reticulum resident protein 29 C-terminal" evidence="4">
    <location>
        <begin position="148"/>
        <end position="242"/>
    </location>
</feature>
<evidence type="ECO:0000256" key="3">
    <source>
        <dbReference type="SAM" id="SignalP"/>
    </source>
</evidence>
<dbReference type="FunFam" id="1.20.1150.12:FF:000001">
    <property type="entry name" value="Endoplasmic reticulum resident protein 29"/>
    <property type="match status" value="1"/>
</dbReference>
<feature type="signal peptide" evidence="3">
    <location>
        <begin position="1"/>
        <end position="25"/>
    </location>
</feature>